<dbReference type="PANTHER" id="PTHR30154">
    <property type="entry name" value="LEUCINE-RESPONSIVE REGULATORY PROTEIN"/>
    <property type="match status" value="1"/>
</dbReference>
<evidence type="ECO:0000313" key="6">
    <source>
        <dbReference type="Proteomes" id="UP001597541"/>
    </source>
</evidence>
<evidence type="ECO:0000256" key="1">
    <source>
        <dbReference type="ARBA" id="ARBA00023015"/>
    </source>
</evidence>
<name>A0ABW5PB80_9BACL</name>
<accession>A0ABW5PB80</accession>
<dbReference type="InterPro" id="IPR019887">
    <property type="entry name" value="Tscrpt_reg_AsnC/Lrp_C"/>
</dbReference>
<dbReference type="InterPro" id="IPR019888">
    <property type="entry name" value="Tscrpt_reg_AsnC-like"/>
</dbReference>
<keyword evidence="2" id="KW-0238">DNA-binding</keyword>
<keyword evidence="1" id="KW-0805">Transcription regulation</keyword>
<sequence length="147" mass="16096">MDATDLQLLLLLQKDGRMTVSELSKQLRLSRPSVTERLHRLQERGIIEGFTATVSPDAVGRGTLLFIQISELKVTPLVFEKAAASLPVVLECHRVTGHIGYILKAAVAGMEELRILVERLMPYGTLQTSIVLASPVGARPVVPCKLQ</sequence>
<dbReference type="RefSeq" id="WP_377601728.1">
    <property type="nucleotide sequence ID" value="NZ_JBHUME010000005.1"/>
</dbReference>
<dbReference type="Gene3D" id="3.30.70.920">
    <property type="match status" value="1"/>
</dbReference>
<evidence type="ECO:0000256" key="2">
    <source>
        <dbReference type="ARBA" id="ARBA00023125"/>
    </source>
</evidence>
<proteinExistence type="predicted"/>
<dbReference type="PROSITE" id="PS50956">
    <property type="entry name" value="HTH_ASNC_2"/>
    <property type="match status" value="1"/>
</dbReference>
<dbReference type="InterPro" id="IPR036390">
    <property type="entry name" value="WH_DNA-bd_sf"/>
</dbReference>
<dbReference type="CDD" id="cd00090">
    <property type="entry name" value="HTH_ARSR"/>
    <property type="match status" value="1"/>
</dbReference>
<dbReference type="SMART" id="SM00344">
    <property type="entry name" value="HTH_ASNC"/>
    <property type="match status" value="1"/>
</dbReference>
<dbReference type="SUPFAM" id="SSF46785">
    <property type="entry name" value="Winged helix' DNA-binding domain"/>
    <property type="match status" value="1"/>
</dbReference>
<dbReference type="InterPro" id="IPR000485">
    <property type="entry name" value="AsnC-type_HTH_dom"/>
</dbReference>
<organism evidence="5 6">
    <name type="scientific">Paenibacillus gansuensis</name>
    <dbReference type="NCBI Taxonomy" id="306542"/>
    <lineage>
        <taxon>Bacteria</taxon>
        <taxon>Bacillati</taxon>
        <taxon>Bacillota</taxon>
        <taxon>Bacilli</taxon>
        <taxon>Bacillales</taxon>
        <taxon>Paenibacillaceae</taxon>
        <taxon>Paenibacillus</taxon>
    </lineage>
</organism>
<dbReference type="Proteomes" id="UP001597541">
    <property type="component" value="Unassembled WGS sequence"/>
</dbReference>
<dbReference type="Pfam" id="PF01037">
    <property type="entry name" value="AsnC_trans_reg"/>
    <property type="match status" value="1"/>
</dbReference>
<reference evidence="6" key="1">
    <citation type="journal article" date="2019" name="Int. J. Syst. Evol. Microbiol.">
        <title>The Global Catalogue of Microorganisms (GCM) 10K type strain sequencing project: providing services to taxonomists for standard genome sequencing and annotation.</title>
        <authorList>
            <consortium name="The Broad Institute Genomics Platform"/>
            <consortium name="The Broad Institute Genome Sequencing Center for Infectious Disease"/>
            <person name="Wu L."/>
            <person name="Ma J."/>
        </authorList>
    </citation>
    <scope>NUCLEOTIDE SEQUENCE [LARGE SCALE GENOMIC DNA]</scope>
    <source>
        <strain evidence="6">KCTC 3950</strain>
    </source>
</reference>
<dbReference type="Gene3D" id="1.10.10.10">
    <property type="entry name" value="Winged helix-like DNA-binding domain superfamily/Winged helix DNA-binding domain"/>
    <property type="match status" value="1"/>
</dbReference>
<dbReference type="PANTHER" id="PTHR30154:SF53">
    <property type="entry name" value="HTH-TYPE TRANSCRIPTIONAL REGULATOR LRPC"/>
    <property type="match status" value="1"/>
</dbReference>
<comment type="caution">
    <text evidence="5">The sequence shown here is derived from an EMBL/GenBank/DDBJ whole genome shotgun (WGS) entry which is preliminary data.</text>
</comment>
<dbReference type="InterPro" id="IPR036388">
    <property type="entry name" value="WH-like_DNA-bd_sf"/>
</dbReference>
<evidence type="ECO:0000259" key="4">
    <source>
        <dbReference type="PROSITE" id="PS50956"/>
    </source>
</evidence>
<keyword evidence="3" id="KW-0804">Transcription</keyword>
<dbReference type="Pfam" id="PF13412">
    <property type="entry name" value="HTH_24"/>
    <property type="match status" value="1"/>
</dbReference>
<dbReference type="PRINTS" id="PR00033">
    <property type="entry name" value="HTHASNC"/>
</dbReference>
<dbReference type="InterPro" id="IPR011991">
    <property type="entry name" value="ArsR-like_HTH"/>
</dbReference>
<keyword evidence="6" id="KW-1185">Reference proteome</keyword>
<dbReference type="EMBL" id="JBHUME010000005">
    <property type="protein sequence ID" value="MFD2611720.1"/>
    <property type="molecule type" value="Genomic_DNA"/>
</dbReference>
<gene>
    <name evidence="5" type="ORF">ACFSUF_04710</name>
</gene>
<protein>
    <submittedName>
        <fullName evidence="5">Lrp/AsnC family transcriptional regulator</fullName>
    </submittedName>
</protein>
<evidence type="ECO:0000256" key="3">
    <source>
        <dbReference type="ARBA" id="ARBA00023163"/>
    </source>
</evidence>
<feature type="domain" description="HTH asnC-type" evidence="4">
    <location>
        <begin position="1"/>
        <end position="62"/>
    </location>
</feature>
<dbReference type="InterPro" id="IPR011008">
    <property type="entry name" value="Dimeric_a/b-barrel"/>
</dbReference>
<evidence type="ECO:0000313" key="5">
    <source>
        <dbReference type="EMBL" id="MFD2611720.1"/>
    </source>
</evidence>
<dbReference type="SUPFAM" id="SSF54909">
    <property type="entry name" value="Dimeric alpha+beta barrel"/>
    <property type="match status" value="1"/>
</dbReference>